<evidence type="ECO:0000313" key="3">
    <source>
        <dbReference type="EMBL" id="CAF4415429.1"/>
    </source>
</evidence>
<evidence type="ECO:0000256" key="2">
    <source>
        <dbReference type="SAM" id="Phobius"/>
    </source>
</evidence>
<keyword evidence="2" id="KW-1133">Transmembrane helix</keyword>
<evidence type="ECO:0000256" key="1">
    <source>
        <dbReference type="SAM" id="MobiDB-lite"/>
    </source>
</evidence>
<dbReference type="PANTHER" id="PTHR32305:SF15">
    <property type="entry name" value="PROTEIN RHSA-RELATED"/>
    <property type="match status" value="1"/>
</dbReference>
<keyword evidence="2" id="KW-0472">Membrane</keyword>
<feature type="transmembrane region" description="Helical" evidence="2">
    <location>
        <begin position="3337"/>
        <end position="3361"/>
    </location>
</feature>
<feature type="transmembrane region" description="Helical" evidence="2">
    <location>
        <begin position="3381"/>
        <end position="3401"/>
    </location>
</feature>
<proteinExistence type="predicted"/>
<sequence length="3826" mass="439094">MYQTTTSGSTNGNSSATLNTHPTHLSFKLVQTDTWTDLLQKFNLQESRSISITQLTSSNDYQLALRCTDGLRIFQFLPQQNTWKEILYEEVFCDNNGFDKACYPVQFWKIPSLNKEILISRVQHGFYFADYDVSQQRLHHLAQDTLFPDSSRWYDECNLLQWGSFYGSDTPLGLFTRHIEQGVRFYILNPNGFQDKQRPIWKDEKTNKSLSSLLPPTANDDHFEFADIRSNGTTNIIRQNDQGLSIYGFQMTIEGFVLTELIKTNLCNKDSGWRPGRDKLWFVRLTKSQFSNLVLLQFDGLRVYQYIEEEKRFDCLNHDTSMAERFGWHKEHSDSLLFDDISGGGLMQMIYTGPRGLTICSFNPDTRKWENNLNPDQLNLQNKYAIPFMCIPSNRSPTQTSILITKHNGKLNCLTIEKEIVQSNFVENVSVSNLKPSPSSPSKSQEMKVIKSRLVPPQGELMDRPKSVSFLRDTLDIKPLLSAVNTNSGKLDFTLPFLSLSTGSNGLQMQLALRYQGINQHASILGVGWSLVEDYIAVDYQGNVDPLTHRYYWATSHGSMPLLCRSSQTAHIQSFRLATSYHLFLIKSLNVNSLPDIQENAIILVGPIENNDYYAYRIQNNQWLTNTEDNQLTKTLIKNIDVNNLEPVNPNGLIQITDKNFKNIVKIIRMATLNENYFDMNITYYSDKQYWEMKTLEGEKRIYGNAEQQIGTTDAIAWTIGWENWLGIGNDTKYQKRYPVRWHLKEIHGYEAEKITYNYENVQRQVGNESFTQSVYLKSISDNYNSTVQFNYENKFLEEYQEPILNDGDGNLKLSSTFGQYLKNIIITTRVNVQTIEFKYQLQNQIRQLVALSQLEDTDQDPILAFSYKDYDSSTQLDQICLPSGEELNFIYHINKLKPIGHSLDFYSGQYVLREQSQITSGPNYLILSEVSGGLLNFKILQIDKYPFVNVPSTQQVSMYRAFACQDYFGFIIKNYDNTFTLSLYHRDSSGEWLVKPKQYSTSDLKIQWVDNVLIIVNPQQQIIIIDWNLEQQVWQDKVLSRPANVSQNSQIFFAINQSLVVIYDDQHLWIGHRDLNKNWQTKFLKHIPNYFSKSKQTLEKFELNSASSEKIYDYLKQYVLQSYNNIICVSSWQEENGHLKSVISIFILDSSYNIRFEKLDTVIQQESYKEIFSKPQEQEFIKDEKITYRLMYQKCNNKFRVVFEPQEVTKEVKDEKVKRLRLYQLNNQEIKVTIQDVKGFVLFNKQTGKWFTDMTENLRTDSQFVAEYFQDILLVDLTKYLPQLNLNQITCGNKKWLFDGYQWQEKIIDEDILQGNKFVYTLGQDYILHKANKEASFKLYKQDTKGQATGDCLFDFTAWSLENIYNGYPNYIAYKPNNNCIFILPIKKKKLGTAYYVADGNLTTWSNSQLLVISQANSQEENSQIFTIYSNPGRCEPYLDPVIVKTSLEIGNEKRYTGYHYYEQSTIITNEIIMYSKTDIIPGADKLRHGWIESNNESDNNVQRRYFNAKKEEISAPLENKKPYNSRDNSEPESLPDPKTSLFINKTKLEIAQFYNANLLDEEAAYLGFESYEIDYALGWKYQRQNLIKNDWSLTGEYCLRLKNKNDFLRRTFNPKTQDRSYQAACWMRITNENPESIDAFKAIIKTNKEDIVGIVTANLLICRGEWCYFEINIDLPQIKNDGALTPIYSAKVNDKLYFFQEDVIEIEVEQNPGFSALGISRSTATEQLFSNAHDLELRSLVAPEIQIAFLQNTLPDIMVNKSAYKNIHERYKQHQANVNQCVYQINDNIGLKENQRLDFMNLLEHIKQQPKHKVYYQQLNELKVISDRIKVELENYSKAEDTFKDFIKHVIDTHDYLTYLINTLDDQTIITSAFDAIARLNNIRFYIWKTNSNNELILFRTNEEKVIKPQQTVHLSYPTSSAPFQKLIDVTNKCLPKDKRESLKQGHENLLIDLIVQPTNDYSLDIDHIRFSPRDQQFYARIYHPQTYQVTALLDGNGSIKYIFYNQQYEPLAVMDWSKYLNELSIHGRHGTTLRFGSTLAREQPRSQMKIKPMHGFYEDFSKTSFEERWLIETVNNWKRMPGCLSHTGKSRDSLILQNEWIDEYSAGFHVLLDLKSDAKIEIKCHQHSIIVECLNSDKTNLIVNHKSICSVPSCGEYLIVTEGNRLWLWINGQLQIDQAFEVHVNNSNYLSLNLTGNVSLNQLFLFSKAAIDVVYKNILDEELQTIQLESSRSAIVSQTLYDDLGRQAIVIKPTQIIVDDDKPLLAFQNDFIQNGFIHQNNNVWQTGKLIGTVNKFNPKDEGYCYSEVRYADNPLNEKSSTGQPGRLFRVNEIGCLKYTRDAQSSFINLLFPSTKGYSVQVCIQSNGTKQITVLNLRGNQVALYVYTNMGNNLLTTYEYNDEDRLIKVLPPAYHAHRDIGTLSQVIPYAQLMNQWQANEQQRKLQNNFSTRMTYDKDGQVIERISPDTSKQILIYSREKLLRFILQHDINGKSCRVVYNQYDTRGDLASQGYSTECLSQEDLQNLANNYGDLPKAIPYLQTVKNNNSTNASFRSKSVVSIIVQLGGIWRESSTYLQEGKLSTREITTFSDNISHTHRVDYTYFGEHVSSITYPMLYKNQPLIVAYSRNKQNRITAIGTPDNVEQWAKFNYSAHGQVSDEMHISNSFATHYDYNSPGYLETLQNKYLNEIVYYTEGSYGQGGFFDGTIARTQFKALWLDDCDRRRLSLSPETFRERLETAGTHITLKQAEYYLQLLENAGFLDKNRRVIKAFLPRESALYLPRDCGGTFGYKLAELLNKCFTQDYGHQYSYGNHMELVKAKYIVGDKSLKPIQPSSFEEKSSGITSKDSQLIWEILVDENYIQPDNDDGIHLQGKVNTDRWIDYEALKKNLGQFADYDHLLATVLQKYISQRAILLFEKFQKIFLTWLQVDTDTQPKSIAIYLETAKDIWTILSNKGYLYSTNKSCSLFKEEFYQKLTNYQIFIPEIIGVLQEHSSCQMGESACDVEAYMIDENGNHRHYWTGYSRYELQYNETNNQIEYIDYKSMSRDQTKTSFKMIHDALGNVTKAEHRGIMEIIYDPTTNRPNIIKLQDGRQISYDYDVQGERVRKHVINGKGEKLKEVLYLRDGEGRSLVEKVIDLADSERYEQYTGYIYGPKGLIGFIRNDQFYSVICDHEGSIRLIVKNQEVVAAYDYLPYGNLIRQYGIPQVQIAYRYTGQEWDEETGLYNYHARLYDPDIGRFYQIDPQEQYASPYKYAGNSPVSMIDPSGEIAFLPIMIGLGLFGGYLGGSAANNNWCPWEWDMTKASTYIGIGGGILTGALAPVGFVASLCTLKALGFTAAGAIATGRLIGAATMYLGMAAANNNWNPVQWQWSRPMTWSSGFQGFIFGASAIGGIGAWHQYYTTLGVGKWVLGFSSGTSSIGMAYLSCAAANDSFSVKQWRLSPGTVFAGFGGAFGGFMAPLGLVYTGKFISSFQTTNARLLIGCATIASGGGTSYLFGSAANNSFTSWDMSSPKTYESIIGGLLLGISLPGLPKAFKDGLKNASKGWARIKNEEHFRNRMYASDQILANEILEKVDAQVRDQNPRAPKPTKDGAICIVTTEDGKKFYAFSGPDGKAVFHGEIPVGGANADIQPKVTYSPSTDMPFSLVEEALGITQATVSEQAQQSGMPIERNQTQPRAPGNCGEPRAMVLALKAGNTTQRISSFSTFQRTANGAIPMDACGNCQQYVPGNIYTESVFHNPFQKSPADYFPWRSNYRLSKEFLNFKNYAVCCGSLFKSPLIGVFTNCSKVSLKSCWVYIQRPSKLSDHSVKQICSLFLSAMK</sequence>
<dbReference type="Proteomes" id="UP000663851">
    <property type="component" value="Unassembled WGS sequence"/>
</dbReference>
<accession>A0A820Q8M2</accession>
<protein>
    <submittedName>
        <fullName evidence="3">Uncharacterized protein</fullName>
    </submittedName>
</protein>
<dbReference type="PANTHER" id="PTHR32305">
    <property type="match status" value="1"/>
</dbReference>
<evidence type="ECO:0000313" key="4">
    <source>
        <dbReference type="Proteomes" id="UP000663851"/>
    </source>
</evidence>
<keyword evidence="2" id="KW-0812">Transmembrane</keyword>
<name>A0A820Q8M2_9BILA</name>
<reference evidence="3" key="1">
    <citation type="submission" date="2021-02" db="EMBL/GenBank/DDBJ databases">
        <authorList>
            <person name="Nowell W R."/>
        </authorList>
    </citation>
    <scope>NUCLEOTIDE SEQUENCE</scope>
</reference>
<organism evidence="3 4">
    <name type="scientific">Rotaria socialis</name>
    <dbReference type="NCBI Taxonomy" id="392032"/>
    <lineage>
        <taxon>Eukaryota</taxon>
        <taxon>Metazoa</taxon>
        <taxon>Spiralia</taxon>
        <taxon>Gnathifera</taxon>
        <taxon>Rotifera</taxon>
        <taxon>Eurotatoria</taxon>
        <taxon>Bdelloidea</taxon>
        <taxon>Philodinida</taxon>
        <taxon>Philodinidae</taxon>
        <taxon>Rotaria</taxon>
    </lineage>
</organism>
<dbReference type="NCBIfam" id="TIGR03696">
    <property type="entry name" value="Rhs_assc_core"/>
    <property type="match status" value="1"/>
</dbReference>
<feature type="region of interest" description="Disordered" evidence="1">
    <location>
        <begin position="1518"/>
        <end position="1540"/>
    </location>
</feature>
<dbReference type="InterPro" id="IPR050708">
    <property type="entry name" value="T6SS_VgrG/RHS"/>
</dbReference>
<dbReference type="InterPro" id="IPR022385">
    <property type="entry name" value="Rhs_assc_core"/>
</dbReference>
<feature type="transmembrane region" description="Helical" evidence="2">
    <location>
        <begin position="3450"/>
        <end position="3470"/>
    </location>
</feature>
<dbReference type="Gene3D" id="2.180.10.10">
    <property type="entry name" value="RHS repeat-associated core"/>
    <property type="match status" value="2"/>
</dbReference>
<feature type="transmembrane region" description="Helical" evidence="2">
    <location>
        <begin position="3311"/>
        <end position="3330"/>
    </location>
</feature>
<feature type="transmembrane region" description="Helical" evidence="2">
    <location>
        <begin position="3482"/>
        <end position="3502"/>
    </location>
</feature>
<gene>
    <name evidence="3" type="ORF">HFQ381_LOCUS21155</name>
</gene>
<dbReference type="EMBL" id="CAJOBO010001873">
    <property type="protein sequence ID" value="CAF4415429.1"/>
    <property type="molecule type" value="Genomic_DNA"/>
</dbReference>
<comment type="caution">
    <text evidence="3">The sequence shown here is derived from an EMBL/GenBank/DDBJ whole genome shotgun (WGS) entry which is preliminary data.</text>
</comment>